<feature type="transmembrane region" description="Helical" evidence="9">
    <location>
        <begin position="139"/>
        <end position="157"/>
    </location>
</feature>
<dbReference type="SUPFAM" id="SSF55874">
    <property type="entry name" value="ATPase domain of HSP90 chaperone/DNA topoisomerase II/histidine kinase"/>
    <property type="match status" value="1"/>
</dbReference>
<feature type="domain" description="Signal transduction histidine kinase subgroup 3 dimerisation and phosphoacceptor" evidence="11">
    <location>
        <begin position="170"/>
        <end position="235"/>
    </location>
</feature>
<dbReference type="InterPro" id="IPR011712">
    <property type="entry name" value="Sig_transdc_His_kin_sub3_dim/P"/>
</dbReference>
<accession>A0ABV5NGB0</accession>
<dbReference type="CDD" id="cd16917">
    <property type="entry name" value="HATPase_UhpB-NarQ-NarX-like"/>
    <property type="match status" value="1"/>
</dbReference>
<keyword evidence="3" id="KW-0597">Phosphoprotein</keyword>
<keyword evidence="5" id="KW-0547">Nucleotide-binding</keyword>
<keyword evidence="9" id="KW-0812">Transmembrane</keyword>
<dbReference type="Pfam" id="PF02518">
    <property type="entry name" value="HATPase_c"/>
    <property type="match status" value="1"/>
</dbReference>
<dbReference type="EC" id="2.7.13.3" evidence="2"/>
<evidence type="ECO:0000313" key="12">
    <source>
        <dbReference type="EMBL" id="MFB9469331.1"/>
    </source>
</evidence>
<name>A0ABV5NGB0_9ACTN</name>
<comment type="caution">
    <text evidence="12">The sequence shown here is derived from an EMBL/GenBank/DDBJ whole genome shotgun (WGS) entry which is preliminary data.</text>
</comment>
<evidence type="ECO:0000256" key="3">
    <source>
        <dbReference type="ARBA" id="ARBA00022553"/>
    </source>
</evidence>
<evidence type="ECO:0000313" key="13">
    <source>
        <dbReference type="Proteomes" id="UP001589568"/>
    </source>
</evidence>
<dbReference type="PANTHER" id="PTHR24421">
    <property type="entry name" value="NITRATE/NITRITE SENSOR PROTEIN NARX-RELATED"/>
    <property type="match status" value="1"/>
</dbReference>
<keyword evidence="7" id="KW-0067">ATP-binding</keyword>
<dbReference type="Gene3D" id="1.20.5.1930">
    <property type="match status" value="1"/>
</dbReference>
<dbReference type="GO" id="GO:0016301">
    <property type="term" value="F:kinase activity"/>
    <property type="evidence" value="ECO:0007669"/>
    <property type="project" value="UniProtKB-KW"/>
</dbReference>
<evidence type="ECO:0000256" key="7">
    <source>
        <dbReference type="ARBA" id="ARBA00022840"/>
    </source>
</evidence>
<organism evidence="12 13">
    <name type="scientific">Nonomuraea salmonea</name>
    <dbReference type="NCBI Taxonomy" id="46181"/>
    <lineage>
        <taxon>Bacteria</taxon>
        <taxon>Bacillati</taxon>
        <taxon>Actinomycetota</taxon>
        <taxon>Actinomycetes</taxon>
        <taxon>Streptosporangiales</taxon>
        <taxon>Streptosporangiaceae</taxon>
        <taxon>Nonomuraea</taxon>
    </lineage>
</organism>
<proteinExistence type="predicted"/>
<keyword evidence="9" id="KW-0472">Membrane</keyword>
<dbReference type="EMBL" id="JBHMCF010000008">
    <property type="protein sequence ID" value="MFB9469331.1"/>
    <property type="molecule type" value="Genomic_DNA"/>
</dbReference>
<evidence type="ECO:0000259" key="10">
    <source>
        <dbReference type="Pfam" id="PF02518"/>
    </source>
</evidence>
<dbReference type="Pfam" id="PF07730">
    <property type="entry name" value="HisKA_3"/>
    <property type="match status" value="1"/>
</dbReference>
<feature type="transmembrane region" description="Helical" evidence="9">
    <location>
        <begin position="37"/>
        <end position="54"/>
    </location>
</feature>
<dbReference type="InterPro" id="IPR036890">
    <property type="entry name" value="HATPase_C_sf"/>
</dbReference>
<sequence length="368" mass="37879">MRAPVRLEVVAEIGLGVVLALAIAYQATRLAASWGDGYWVPGACVGAVVAVLAVARRAARLWTAVAGLTVAGLAVLPAHLLHLPAEPGPATALGLAVLVGSAVRRLPAVQACAVAAAGAVVMTAGLLTGSGSPVPVQGGLIWLAALGGGLVPRWLAARRRAATERIRRAERRELARELHDVVAHHVTSIVLQAQAAQLVTAKHPDRTAASLAGIEAAGHEALAATRRVVGLMRESAPGVTGHRELAELVGRFDGHGRSARLRLAAEPDGWPAEVRSTVYRVVRESLTNVAKHAGHARVVTVGITQDEQAVTVVVEDDAPHATACPRRAGYGLIGMGERLDALGGTLTAGPGPGAGWVVRATVPAGERR</sequence>
<dbReference type="RefSeq" id="WP_379482812.1">
    <property type="nucleotide sequence ID" value="NZ_JBHMCF010000008.1"/>
</dbReference>
<feature type="domain" description="Histidine kinase/HSP90-like ATPase" evidence="10">
    <location>
        <begin position="276"/>
        <end position="364"/>
    </location>
</feature>
<dbReference type="PANTHER" id="PTHR24421:SF10">
    <property type="entry name" value="NITRATE_NITRITE SENSOR PROTEIN NARQ"/>
    <property type="match status" value="1"/>
</dbReference>
<feature type="transmembrane region" description="Helical" evidence="9">
    <location>
        <begin position="87"/>
        <end position="103"/>
    </location>
</feature>
<dbReference type="InterPro" id="IPR003594">
    <property type="entry name" value="HATPase_dom"/>
</dbReference>
<keyword evidence="4" id="KW-0808">Transferase</keyword>
<keyword evidence="9" id="KW-1133">Transmembrane helix</keyword>
<keyword evidence="13" id="KW-1185">Reference proteome</keyword>
<comment type="catalytic activity">
    <reaction evidence="1">
        <text>ATP + protein L-histidine = ADP + protein N-phospho-L-histidine.</text>
        <dbReference type="EC" id="2.7.13.3"/>
    </reaction>
</comment>
<evidence type="ECO:0000256" key="6">
    <source>
        <dbReference type="ARBA" id="ARBA00022777"/>
    </source>
</evidence>
<gene>
    <name evidence="12" type="ORF">ACFFR3_07420</name>
</gene>
<dbReference type="Gene3D" id="3.30.565.10">
    <property type="entry name" value="Histidine kinase-like ATPase, C-terminal domain"/>
    <property type="match status" value="1"/>
</dbReference>
<evidence type="ECO:0000256" key="8">
    <source>
        <dbReference type="ARBA" id="ARBA00023012"/>
    </source>
</evidence>
<feature type="transmembrane region" description="Helical" evidence="9">
    <location>
        <begin position="7"/>
        <end position="25"/>
    </location>
</feature>
<feature type="transmembrane region" description="Helical" evidence="9">
    <location>
        <begin position="61"/>
        <end position="81"/>
    </location>
</feature>
<evidence type="ECO:0000256" key="1">
    <source>
        <dbReference type="ARBA" id="ARBA00000085"/>
    </source>
</evidence>
<evidence type="ECO:0000256" key="9">
    <source>
        <dbReference type="SAM" id="Phobius"/>
    </source>
</evidence>
<dbReference type="Proteomes" id="UP001589568">
    <property type="component" value="Unassembled WGS sequence"/>
</dbReference>
<keyword evidence="6 12" id="KW-0418">Kinase</keyword>
<dbReference type="InterPro" id="IPR050482">
    <property type="entry name" value="Sensor_HK_TwoCompSys"/>
</dbReference>
<protein>
    <recommendedName>
        <fullName evidence="2">histidine kinase</fullName>
        <ecNumber evidence="2">2.7.13.3</ecNumber>
    </recommendedName>
</protein>
<evidence type="ECO:0000256" key="5">
    <source>
        <dbReference type="ARBA" id="ARBA00022741"/>
    </source>
</evidence>
<reference evidence="12 13" key="1">
    <citation type="submission" date="2024-09" db="EMBL/GenBank/DDBJ databases">
        <authorList>
            <person name="Sun Q."/>
            <person name="Mori K."/>
        </authorList>
    </citation>
    <scope>NUCLEOTIDE SEQUENCE [LARGE SCALE GENOMIC DNA]</scope>
    <source>
        <strain evidence="12 13">JCM 3324</strain>
    </source>
</reference>
<evidence type="ECO:0000256" key="2">
    <source>
        <dbReference type="ARBA" id="ARBA00012438"/>
    </source>
</evidence>
<keyword evidence="8" id="KW-0902">Two-component regulatory system</keyword>
<feature type="transmembrane region" description="Helical" evidence="9">
    <location>
        <begin position="108"/>
        <end position="127"/>
    </location>
</feature>
<evidence type="ECO:0000256" key="4">
    <source>
        <dbReference type="ARBA" id="ARBA00022679"/>
    </source>
</evidence>
<evidence type="ECO:0000259" key="11">
    <source>
        <dbReference type="Pfam" id="PF07730"/>
    </source>
</evidence>